<evidence type="ECO:0000313" key="1">
    <source>
        <dbReference type="EMBL" id="BCB80307.1"/>
    </source>
</evidence>
<organism evidence="1 2">
    <name type="scientific">Phytohabitans flavus</name>
    <dbReference type="NCBI Taxonomy" id="1076124"/>
    <lineage>
        <taxon>Bacteria</taxon>
        <taxon>Bacillati</taxon>
        <taxon>Actinomycetota</taxon>
        <taxon>Actinomycetes</taxon>
        <taxon>Micromonosporales</taxon>
        <taxon>Micromonosporaceae</taxon>
    </lineage>
</organism>
<dbReference type="Pfam" id="PF19487">
    <property type="entry name" value="DUF6023"/>
    <property type="match status" value="1"/>
</dbReference>
<dbReference type="AlphaFoldDB" id="A0A6F8Y2N1"/>
<proteinExistence type="predicted"/>
<reference evidence="1 2" key="2">
    <citation type="submission" date="2020-03" db="EMBL/GenBank/DDBJ databases">
        <authorList>
            <person name="Ichikawa N."/>
            <person name="Kimura A."/>
            <person name="Kitahashi Y."/>
            <person name="Uohara A."/>
        </authorList>
    </citation>
    <scope>NUCLEOTIDE SEQUENCE [LARGE SCALE GENOMIC DNA]</scope>
    <source>
        <strain evidence="1 2">NBRC 107702</strain>
    </source>
</reference>
<sequence length="165" mass="17544">MDRTDGRLSLAVLVAGAALVLAAGTAWWMAADPTVEAEPIPTAPPVALPEPVAPEQVDNGSDSYLPEFANTVQRSVGRLDPNESSVMEVPSEKGSEYRLQYVCLGPGDLSVRVRGTTDGEILYQLDCEGNLNTFQYIAADTIVVVEVHRPGPEPADIGVQVIAVK</sequence>
<keyword evidence="2" id="KW-1185">Reference proteome</keyword>
<evidence type="ECO:0000313" key="2">
    <source>
        <dbReference type="Proteomes" id="UP000502508"/>
    </source>
</evidence>
<name>A0A6F8Y2N1_9ACTN</name>
<accession>A0A6F8Y2N1</accession>
<reference evidence="1 2" key="1">
    <citation type="submission" date="2020-03" db="EMBL/GenBank/DDBJ databases">
        <title>Whole genome shotgun sequence of Phytohabitans flavus NBRC 107702.</title>
        <authorList>
            <person name="Komaki H."/>
            <person name="Tamura T."/>
        </authorList>
    </citation>
    <scope>NUCLEOTIDE SEQUENCE [LARGE SCALE GENOMIC DNA]</scope>
    <source>
        <strain evidence="1 2">NBRC 107702</strain>
    </source>
</reference>
<protein>
    <submittedName>
        <fullName evidence="1">Uncharacterized protein</fullName>
    </submittedName>
</protein>
<dbReference type="InterPro" id="IPR046065">
    <property type="entry name" value="DUF6023"/>
</dbReference>
<gene>
    <name evidence="1" type="ORF">Pflav_067170</name>
</gene>
<dbReference type="RefSeq" id="WP_173040491.1">
    <property type="nucleotide sequence ID" value="NZ_AP022870.1"/>
</dbReference>
<dbReference type="Proteomes" id="UP000502508">
    <property type="component" value="Chromosome"/>
</dbReference>
<dbReference type="EMBL" id="AP022870">
    <property type="protein sequence ID" value="BCB80307.1"/>
    <property type="molecule type" value="Genomic_DNA"/>
</dbReference>
<dbReference type="KEGG" id="pfla:Pflav_067170"/>